<dbReference type="InterPro" id="IPR008271">
    <property type="entry name" value="Ser/Thr_kinase_AS"/>
</dbReference>
<feature type="domain" description="Protein kinase" evidence="3">
    <location>
        <begin position="538"/>
        <end position="798"/>
    </location>
</feature>
<dbReference type="CDD" id="cd00180">
    <property type="entry name" value="PKc"/>
    <property type="match status" value="1"/>
</dbReference>
<accession>A0A9W8JH28</accession>
<dbReference type="GO" id="GO:0005524">
    <property type="term" value="F:ATP binding"/>
    <property type="evidence" value="ECO:0007669"/>
    <property type="project" value="InterPro"/>
</dbReference>
<keyword evidence="1" id="KW-0677">Repeat</keyword>
<gene>
    <name evidence="4" type="ORF">H1R20_g4398</name>
</gene>
<organism evidence="4 5">
    <name type="scientific">Candolleomyces eurysporus</name>
    <dbReference type="NCBI Taxonomy" id="2828524"/>
    <lineage>
        <taxon>Eukaryota</taxon>
        <taxon>Fungi</taxon>
        <taxon>Dikarya</taxon>
        <taxon>Basidiomycota</taxon>
        <taxon>Agaricomycotina</taxon>
        <taxon>Agaricomycetes</taxon>
        <taxon>Agaricomycetidae</taxon>
        <taxon>Agaricales</taxon>
        <taxon>Agaricineae</taxon>
        <taxon>Psathyrellaceae</taxon>
        <taxon>Candolleomyces</taxon>
    </lineage>
</organism>
<dbReference type="Pfam" id="PF24883">
    <property type="entry name" value="NPHP3_N"/>
    <property type="match status" value="1"/>
</dbReference>
<dbReference type="SUPFAM" id="SSF56112">
    <property type="entry name" value="Protein kinase-like (PK-like)"/>
    <property type="match status" value="1"/>
</dbReference>
<dbReference type="InterPro" id="IPR056884">
    <property type="entry name" value="NPHP3-like_N"/>
</dbReference>
<dbReference type="Gene3D" id="1.10.510.10">
    <property type="entry name" value="Transferase(Phosphotransferase) domain 1"/>
    <property type="match status" value="1"/>
</dbReference>
<evidence type="ECO:0000313" key="5">
    <source>
        <dbReference type="Proteomes" id="UP001140091"/>
    </source>
</evidence>
<dbReference type="Pfam" id="PF00069">
    <property type="entry name" value="Pkinase"/>
    <property type="match status" value="1"/>
</dbReference>
<dbReference type="InterPro" id="IPR011009">
    <property type="entry name" value="Kinase-like_dom_sf"/>
</dbReference>
<protein>
    <recommendedName>
        <fullName evidence="3">Protein kinase domain-containing protein</fullName>
    </recommendedName>
</protein>
<sequence length="1456" mass="164607">MSTPVTTQVPVWCVLYGPGQRVDGYATRMYLESTKCIEDIKVEFKVVMHEALKTVPTAYISVWKAVGAEPLTPGDRDLSKKIPELFKNNQLELQPVDKKIHELNLQGRREVLVVKYGLDPEPQAEEIDETPCLKPLPSEYHCMVMTAHQRGIVKAEDLILSKIYEEQEQKTFVQDFENILNRPRRISRGEAIKALDDVIVALDDAINRIHISGKAAPAGSTKAAPSDTKNDALLGSQDVIMSVPESNPQVEDQGYVCSLSEVHHIQTVWDSNYSPAPAPGEGSIPGLYTQASADAAIFVPFTYGWRNRKGFSFKSFTYSWPFKIFIKVEEQLFSYHPKSDFQFAYGEVIRFLAEVQSQQDNVNDKHRMLLQAASLVKFANARLEMYQAEKNFCLVTTYITMSGIAERRIVYQDGDTVKYTKARRFSLNERKKLIGFLVGLYNLASLVAEVDDEETLENLWSSVGRLISASQETAKNPDVNHWTSPKTSRKEPRGGFTGSSASRRQKTADGGDEFIEDITAAGYEVEPSDFEDSSGGKWELMNPPPSSRVWTVYRRSDIQQTRPLIAKRMSRSSPHELEILQYLHSGTPRSPYIIALDHYFATHAATYLVFPKLNRINENSLHGGRIKQPCQSLIEGVAYLHANRVAHLDLKPDNLLYNAAGQLKIIDFDIAVRVKDDDEEIEGYRGTPGWTAPEVGYEGGPKRRYSAIKADRWACGRILRIFLQYEPTSGFSTLAQHLMATNPSERPAIVRWQVNLGCAEEVKPAEGLLATTIIMSNVSYFGNANNVVAKKLTFNTYVSDGDALQFLYNHSATGAMHDSEERFPSPLCHAGTRKAVVTRITAWYGYLTRPKKRIMWVHAPAGYGKTAVAGTVSKILEEKAGLDFCPVGATFFFWRTSPERNSPACFIITIAYQLAMSIPELKPHIENAIKQNPMILKKALEVQLVKLIVEPFEALGQYVEEMPNRLIIVDGLDECINSNQESRVEKKYAEDQEKVQVRVLDLIHTLQSLQLPLSFLILNRPEPWIKQHIESRPFRSSVEILDLYEVGDHMNDVEAYIRAELSRIASTIDHSSNDGDVEWPGENLVKNFVWRTDGHMLYASTVIRHIDDPYDDPRSRLDNILNYSKPDSDLVHSTPFLSLYQLYKQIIQSCPASSHRLMIEVLEDVVAARMILSGGINLPRALVTLDRLSGRAHGSGIRAVRGLHAVLHLHTNERNWFTHSSFTGFLTSPELSPDFTVDLTRAWRRLSWGCLNSMSTITLQSVDEDHHQVALAKWSWLWGAFRISNPPLAEAEYLPMVRKLLEIDWTACLVKSFQRTTSFPPSLRTPINRYIPPPTEDILNSESRLFQQVDSHLRSSAQGALVSFLKIYQPPLASHAHVSVPFVDNLSSYLFALKPRTEDVKEWESDNVVQALKNLWRENQASFDVLVEGLKGWWRYRRGVETVINHICQDSTDTLM</sequence>
<keyword evidence="5" id="KW-1185">Reference proteome</keyword>
<dbReference type="PROSITE" id="PS50011">
    <property type="entry name" value="PROTEIN_KINASE_DOM"/>
    <property type="match status" value="1"/>
</dbReference>
<evidence type="ECO:0000256" key="1">
    <source>
        <dbReference type="ARBA" id="ARBA00022737"/>
    </source>
</evidence>
<dbReference type="Gene3D" id="3.40.50.300">
    <property type="entry name" value="P-loop containing nucleotide triphosphate hydrolases"/>
    <property type="match status" value="1"/>
</dbReference>
<evidence type="ECO:0000259" key="3">
    <source>
        <dbReference type="PROSITE" id="PS50011"/>
    </source>
</evidence>
<feature type="region of interest" description="Disordered" evidence="2">
    <location>
        <begin position="474"/>
        <end position="511"/>
    </location>
</feature>
<dbReference type="InterPro" id="IPR000719">
    <property type="entry name" value="Prot_kinase_dom"/>
</dbReference>
<reference evidence="4" key="1">
    <citation type="submission" date="2022-06" db="EMBL/GenBank/DDBJ databases">
        <title>Genome Sequence of Candolleomyces eurysporus.</title>
        <authorList>
            <person name="Buettner E."/>
        </authorList>
    </citation>
    <scope>NUCLEOTIDE SEQUENCE</scope>
    <source>
        <strain evidence="4">VTCC 930004</strain>
    </source>
</reference>
<name>A0A9W8JH28_9AGAR</name>
<dbReference type="Proteomes" id="UP001140091">
    <property type="component" value="Unassembled WGS sequence"/>
</dbReference>
<dbReference type="EMBL" id="JANBPK010000763">
    <property type="protein sequence ID" value="KAJ2932699.1"/>
    <property type="molecule type" value="Genomic_DNA"/>
</dbReference>
<dbReference type="SMART" id="SM00220">
    <property type="entry name" value="S_TKc"/>
    <property type="match status" value="1"/>
</dbReference>
<evidence type="ECO:0000256" key="2">
    <source>
        <dbReference type="SAM" id="MobiDB-lite"/>
    </source>
</evidence>
<dbReference type="OrthoDB" id="4062651at2759"/>
<evidence type="ECO:0000313" key="4">
    <source>
        <dbReference type="EMBL" id="KAJ2932699.1"/>
    </source>
</evidence>
<dbReference type="PROSITE" id="PS00108">
    <property type="entry name" value="PROTEIN_KINASE_ST"/>
    <property type="match status" value="1"/>
</dbReference>
<proteinExistence type="predicted"/>
<dbReference type="GO" id="GO:0004672">
    <property type="term" value="F:protein kinase activity"/>
    <property type="evidence" value="ECO:0007669"/>
    <property type="project" value="InterPro"/>
</dbReference>
<comment type="caution">
    <text evidence="4">The sequence shown here is derived from an EMBL/GenBank/DDBJ whole genome shotgun (WGS) entry which is preliminary data.</text>
</comment>
<dbReference type="InterPro" id="IPR027417">
    <property type="entry name" value="P-loop_NTPase"/>
</dbReference>
<feature type="non-terminal residue" evidence="4">
    <location>
        <position position="1456"/>
    </location>
</feature>
<dbReference type="PANTHER" id="PTHR24347">
    <property type="entry name" value="SERINE/THREONINE-PROTEIN KINASE"/>
    <property type="match status" value="1"/>
</dbReference>